<dbReference type="CDD" id="cd14695">
    <property type="entry name" value="bZIP_HLF"/>
    <property type="match status" value="1"/>
</dbReference>
<evidence type="ECO:0000256" key="6">
    <source>
        <dbReference type="ARBA" id="ARBA00023163"/>
    </source>
</evidence>
<dbReference type="SUPFAM" id="SSF55811">
    <property type="entry name" value="Nudix"/>
    <property type="match status" value="1"/>
</dbReference>
<dbReference type="SMART" id="SM00338">
    <property type="entry name" value="BRLZ"/>
    <property type="match status" value="1"/>
</dbReference>
<organism evidence="12 13">
    <name type="scientific">Cloeon dipterum</name>
    <dbReference type="NCBI Taxonomy" id="197152"/>
    <lineage>
        <taxon>Eukaryota</taxon>
        <taxon>Metazoa</taxon>
        <taxon>Ecdysozoa</taxon>
        <taxon>Arthropoda</taxon>
        <taxon>Hexapoda</taxon>
        <taxon>Insecta</taxon>
        <taxon>Pterygota</taxon>
        <taxon>Palaeoptera</taxon>
        <taxon>Ephemeroptera</taxon>
        <taxon>Pisciforma</taxon>
        <taxon>Baetidae</taxon>
        <taxon>Cloeon</taxon>
    </lineage>
</organism>
<proteinExistence type="inferred from homology"/>
<dbReference type="InterPro" id="IPR020476">
    <property type="entry name" value="Nudix_hydrolase"/>
</dbReference>
<evidence type="ECO:0000256" key="3">
    <source>
        <dbReference type="ARBA" id="ARBA00022801"/>
    </source>
</evidence>
<name>A0A8S1CII7_9INSE</name>
<dbReference type="PRINTS" id="PR00502">
    <property type="entry name" value="NUDIXFAMILY"/>
</dbReference>
<evidence type="ECO:0000313" key="12">
    <source>
        <dbReference type="EMBL" id="CAB3371259.1"/>
    </source>
</evidence>
<evidence type="ECO:0000313" key="13">
    <source>
        <dbReference type="Proteomes" id="UP000494165"/>
    </source>
</evidence>
<dbReference type="GO" id="GO:0000978">
    <property type="term" value="F:RNA polymerase II cis-regulatory region sequence-specific DNA binding"/>
    <property type="evidence" value="ECO:0007669"/>
    <property type="project" value="TreeGrafter"/>
</dbReference>
<keyword evidence="3" id="KW-0378">Hydrolase</keyword>
<dbReference type="GO" id="GO:0016787">
    <property type="term" value="F:hydrolase activity"/>
    <property type="evidence" value="ECO:0007669"/>
    <property type="project" value="UniProtKB-KW"/>
</dbReference>
<evidence type="ECO:0008006" key="14">
    <source>
        <dbReference type="Google" id="ProtNLM"/>
    </source>
</evidence>
<dbReference type="InterPro" id="IPR046347">
    <property type="entry name" value="bZIP_sf"/>
</dbReference>
<dbReference type="OrthoDB" id="447842at2759"/>
<keyword evidence="7" id="KW-0539">Nucleus</keyword>
<comment type="caution">
    <text evidence="12">The sequence shown here is derived from an EMBL/GenBank/DDBJ whole genome shotgun (WGS) entry which is preliminary data.</text>
</comment>
<evidence type="ECO:0000259" key="10">
    <source>
        <dbReference type="PROSITE" id="PS50217"/>
    </source>
</evidence>
<evidence type="ECO:0000256" key="4">
    <source>
        <dbReference type="ARBA" id="ARBA00023015"/>
    </source>
</evidence>
<dbReference type="PROSITE" id="PS50217">
    <property type="entry name" value="BZIP"/>
    <property type="match status" value="1"/>
</dbReference>
<dbReference type="InterPro" id="IPR020084">
    <property type="entry name" value="NUDIX_hydrolase_CS"/>
</dbReference>
<dbReference type="GO" id="GO:0000981">
    <property type="term" value="F:DNA-binding transcription factor activity, RNA polymerase II-specific"/>
    <property type="evidence" value="ECO:0007669"/>
    <property type="project" value="TreeGrafter"/>
</dbReference>
<keyword evidence="13" id="KW-1185">Reference proteome</keyword>
<keyword evidence="8" id="KW-0175">Coiled coil</keyword>
<dbReference type="PANTHER" id="PTHR11988">
    <property type="entry name" value="THYROTROPH EMBRYONIC FACTOR RELATED"/>
    <property type="match status" value="1"/>
</dbReference>
<comment type="similarity">
    <text evidence="2">Belongs to the bZIP family. PAR subfamily.</text>
</comment>
<reference evidence="12 13" key="1">
    <citation type="submission" date="2020-04" db="EMBL/GenBank/DDBJ databases">
        <authorList>
            <person name="Alioto T."/>
            <person name="Alioto T."/>
            <person name="Gomez Garrido J."/>
        </authorList>
    </citation>
    <scope>NUCLEOTIDE SEQUENCE [LARGE SCALE GENOMIC DNA]</scope>
</reference>
<feature type="domain" description="BZIP" evidence="10">
    <location>
        <begin position="384"/>
        <end position="447"/>
    </location>
</feature>
<keyword evidence="4" id="KW-0805">Transcription regulation</keyword>
<protein>
    <recommendedName>
        <fullName evidence="14">BZIP domain-containing protein</fullName>
    </recommendedName>
</protein>
<dbReference type="FunFam" id="1.20.5.170:FF:000007">
    <property type="entry name" value="hepatic leukemia factor isoform X2"/>
    <property type="match status" value="1"/>
</dbReference>
<dbReference type="CDD" id="cd04670">
    <property type="entry name" value="NUDIX_ASFGF2_Nudt6"/>
    <property type="match status" value="1"/>
</dbReference>
<evidence type="ECO:0000259" key="11">
    <source>
        <dbReference type="PROSITE" id="PS51462"/>
    </source>
</evidence>
<dbReference type="SUPFAM" id="SSF57959">
    <property type="entry name" value="Leucine zipper domain"/>
    <property type="match status" value="1"/>
</dbReference>
<dbReference type="PANTHER" id="PTHR11988:SF27">
    <property type="entry name" value="GH27708P"/>
    <property type="match status" value="1"/>
</dbReference>
<evidence type="ECO:0000256" key="7">
    <source>
        <dbReference type="ARBA" id="ARBA00023242"/>
    </source>
</evidence>
<gene>
    <name evidence="12" type="ORF">CLODIP_2_CD02350</name>
</gene>
<feature type="compositionally biased region" description="Polar residues" evidence="9">
    <location>
        <begin position="290"/>
        <end position="300"/>
    </location>
</feature>
<feature type="coiled-coil region" evidence="8">
    <location>
        <begin position="416"/>
        <end position="450"/>
    </location>
</feature>
<dbReference type="GO" id="GO:0005634">
    <property type="term" value="C:nucleus"/>
    <property type="evidence" value="ECO:0007669"/>
    <property type="project" value="UniProtKB-SubCell"/>
</dbReference>
<evidence type="ECO:0000256" key="2">
    <source>
        <dbReference type="ARBA" id="ARBA00009208"/>
    </source>
</evidence>
<feature type="region of interest" description="Disordered" evidence="9">
    <location>
        <begin position="271"/>
        <end position="377"/>
    </location>
</feature>
<dbReference type="InterPro" id="IPR004827">
    <property type="entry name" value="bZIP"/>
</dbReference>
<dbReference type="InterPro" id="IPR000086">
    <property type="entry name" value="NUDIX_hydrolase_dom"/>
</dbReference>
<dbReference type="PROSITE" id="PS00893">
    <property type="entry name" value="NUDIX_BOX"/>
    <property type="match status" value="1"/>
</dbReference>
<accession>A0A8S1CII7</accession>
<dbReference type="InterPro" id="IPR015797">
    <property type="entry name" value="NUDIX_hydrolase-like_dom_sf"/>
</dbReference>
<dbReference type="Proteomes" id="UP000494165">
    <property type="component" value="Unassembled WGS sequence"/>
</dbReference>
<dbReference type="InterPro" id="IPR040223">
    <property type="entry name" value="PAR_bZIP"/>
</dbReference>
<evidence type="ECO:0000256" key="5">
    <source>
        <dbReference type="ARBA" id="ARBA00023125"/>
    </source>
</evidence>
<evidence type="ECO:0000256" key="9">
    <source>
        <dbReference type="SAM" id="MobiDB-lite"/>
    </source>
</evidence>
<keyword evidence="5" id="KW-0238">DNA-binding</keyword>
<dbReference type="Pfam" id="PF00293">
    <property type="entry name" value="NUDIX"/>
    <property type="match status" value="1"/>
</dbReference>
<comment type="subcellular location">
    <subcellularLocation>
        <location evidence="1">Nucleus</location>
    </subcellularLocation>
</comment>
<dbReference type="Pfam" id="PF07716">
    <property type="entry name" value="bZIP_2"/>
    <property type="match status" value="1"/>
</dbReference>
<sequence length="450" mass="51220">MMCRWLPKKEPCNIPTYAHTMVGVGGLVVDSKNRLLVVKERFWKTPTWKLPGGFLESGEDLGSAAIREVFEETGILTEFNSIVALRHHHASQFGCSDIYTIVHLTPLVEDQPIQQCNREIVECCWMDVEEFLEHPEAHDHNRFFVRKYLENARRGTAMTASKSKHPTFKNTQTIYTINFGTNTPVMSKSVDLMMELPEDEVIDVILKDAILPVGKFGDKCKDDVSDEWSNFEAQAAFLGPNIWEKSAGLGNDIQLGDQYVDLDEFLNSTCISSGNQQQSRAETPDESLDGRQSSASMQSEDSAKPEEEQDDKEESVKDEELSEPPSPAQSTSSNDSDDSYHPPPSKRSRRANVDYRKKLSNVDLKPAPVVKKSRKQFVPDDLKDDKYWARRRKNNLAAKRSRDARRAKENQIVVRAGYLEDENTALKEENEKLKNENKKLRAELAKYKKM</sequence>
<dbReference type="Gene3D" id="3.90.79.10">
    <property type="entry name" value="Nucleoside Triphosphate Pyrophosphohydrolase"/>
    <property type="match status" value="1"/>
</dbReference>
<evidence type="ECO:0000256" key="8">
    <source>
        <dbReference type="SAM" id="Coils"/>
    </source>
</evidence>
<feature type="compositionally biased region" description="Polar residues" evidence="9">
    <location>
        <begin position="271"/>
        <end position="281"/>
    </location>
</feature>
<keyword evidence="6" id="KW-0804">Transcription</keyword>
<dbReference type="AlphaFoldDB" id="A0A8S1CII7"/>
<dbReference type="PROSITE" id="PS51462">
    <property type="entry name" value="NUDIX"/>
    <property type="match status" value="1"/>
</dbReference>
<dbReference type="Gene3D" id="1.20.5.170">
    <property type="match status" value="1"/>
</dbReference>
<dbReference type="EMBL" id="CADEPI010000059">
    <property type="protein sequence ID" value="CAB3371259.1"/>
    <property type="molecule type" value="Genomic_DNA"/>
</dbReference>
<feature type="domain" description="Nudix hydrolase" evidence="11">
    <location>
        <begin position="19"/>
        <end position="150"/>
    </location>
</feature>
<evidence type="ECO:0000256" key="1">
    <source>
        <dbReference type="ARBA" id="ARBA00004123"/>
    </source>
</evidence>